<dbReference type="Pfam" id="PF01609">
    <property type="entry name" value="DDE_Tnp_1"/>
    <property type="match status" value="1"/>
</dbReference>
<keyword evidence="4" id="KW-0233">DNA recombination</keyword>
<dbReference type="InterPro" id="IPR012337">
    <property type="entry name" value="RNaseH-like_sf"/>
</dbReference>
<dbReference type="GO" id="GO:0004803">
    <property type="term" value="F:transposase activity"/>
    <property type="evidence" value="ECO:0007669"/>
    <property type="project" value="InterPro"/>
</dbReference>
<dbReference type="EMBL" id="VSSQ01052230">
    <property type="protein sequence ID" value="MPN06324.1"/>
    <property type="molecule type" value="Genomic_DNA"/>
</dbReference>
<dbReference type="NCBIfam" id="NF033592">
    <property type="entry name" value="transpos_IS4_1"/>
    <property type="match status" value="1"/>
</dbReference>
<comment type="similarity">
    <text evidence="1">Belongs to the transposase 11 family.</text>
</comment>
<protein>
    <submittedName>
        <fullName evidence="6">IS4 family transposase ISGme2</fullName>
    </submittedName>
</protein>
<evidence type="ECO:0000256" key="1">
    <source>
        <dbReference type="ARBA" id="ARBA00010075"/>
    </source>
</evidence>
<dbReference type="GO" id="GO:0006313">
    <property type="term" value="P:DNA transposition"/>
    <property type="evidence" value="ECO:0007669"/>
    <property type="project" value="InterPro"/>
</dbReference>
<dbReference type="PANTHER" id="PTHR33258">
    <property type="entry name" value="TRANSPOSASE INSL FOR INSERTION SEQUENCE ELEMENT IS186A-RELATED"/>
    <property type="match status" value="1"/>
</dbReference>
<name>A0A645F125_9ZZZZ</name>
<dbReference type="GO" id="GO:0003677">
    <property type="term" value="F:DNA binding"/>
    <property type="evidence" value="ECO:0007669"/>
    <property type="project" value="UniProtKB-KW"/>
</dbReference>
<evidence type="ECO:0000313" key="6">
    <source>
        <dbReference type="EMBL" id="MPN06324.1"/>
    </source>
</evidence>
<keyword evidence="2" id="KW-0815">Transposition</keyword>
<organism evidence="6">
    <name type="scientific">bioreactor metagenome</name>
    <dbReference type="NCBI Taxonomy" id="1076179"/>
    <lineage>
        <taxon>unclassified sequences</taxon>
        <taxon>metagenomes</taxon>
        <taxon>ecological metagenomes</taxon>
    </lineage>
</organism>
<keyword evidence="3" id="KW-0238">DNA-binding</keyword>
<evidence type="ECO:0000256" key="3">
    <source>
        <dbReference type="ARBA" id="ARBA00023125"/>
    </source>
</evidence>
<evidence type="ECO:0000256" key="4">
    <source>
        <dbReference type="ARBA" id="ARBA00023172"/>
    </source>
</evidence>
<evidence type="ECO:0000256" key="2">
    <source>
        <dbReference type="ARBA" id="ARBA00022578"/>
    </source>
</evidence>
<feature type="domain" description="Transposase IS4-like" evidence="5">
    <location>
        <begin position="9"/>
        <end position="226"/>
    </location>
</feature>
<reference evidence="6" key="1">
    <citation type="submission" date="2019-08" db="EMBL/GenBank/DDBJ databases">
        <authorList>
            <person name="Kucharzyk K."/>
            <person name="Murdoch R.W."/>
            <person name="Higgins S."/>
            <person name="Loffler F."/>
        </authorList>
    </citation>
    <scope>NUCLEOTIDE SEQUENCE</scope>
</reference>
<dbReference type="SUPFAM" id="SSF53098">
    <property type="entry name" value="Ribonuclease H-like"/>
    <property type="match status" value="1"/>
</dbReference>
<dbReference type="AlphaFoldDB" id="A0A645F125"/>
<evidence type="ECO:0000259" key="5">
    <source>
        <dbReference type="Pfam" id="PF01609"/>
    </source>
</evidence>
<dbReference type="Gene3D" id="3.90.350.10">
    <property type="entry name" value="Transposase Inhibitor Protein From Tn5, Chain A, domain 1"/>
    <property type="match status" value="1"/>
</dbReference>
<dbReference type="PANTHER" id="PTHR33258:SF1">
    <property type="entry name" value="TRANSPOSASE INSL FOR INSERTION SEQUENCE ELEMENT IS186A-RELATED"/>
    <property type="match status" value="1"/>
</dbReference>
<dbReference type="InterPro" id="IPR002559">
    <property type="entry name" value="Transposase_11"/>
</dbReference>
<proteinExistence type="inferred from homology"/>
<dbReference type="InterPro" id="IPR047952">
    <property type="entry name" value="Transpos_IS4"/>
</dbReference>
<gene>
    <name evidence="6" type="ORF">SDC9_153580</name>
</gene>
<sequence length="282" mass="32423">MRLEYIYSQDHDVFALDSTTISCSINLMSWAMGKYSKGAVKMHTLIDLRGSIPVFIDITDGRCHDSNILDKLNIAPTAIYTMDKAYVDFEALNRIDEEGAFFVTRAKDNMKYEVISSNFNIDERSGLRGDHTIRLTGYKSSKLYPKELRLIEYCDQESGEMLFFIVNVVDCQELNGMEIAEIYRHRWDIESFFKLIKQNLTIKHMLGCSENAVKTHLWIAICAYLLLAKVKATYDSPYSITEIGTLIKVYALVKTELKTLVTTPQPLIQNQDFKEPTLFDNF</sequence>
<accession>A0A645F125</accession>
<comment type="caution">
    <text evidence="6">The sequence shown here is derived from an EMBL/GenBank/DDBJ whole genome shotgun (WGS) entry which is preliminary data.</text>
</comment>